<evidence type="ECO:0000256" key="1">
    <source>
        <dbReference type="SAM" id="MobiDB-lite"/>
    </source>
</evidence>
<gene>
    <name evidence="2" type="ORF">SGM_0129</name>
</gene>
<keyword evidence="3" id="KW-1185">Reference proteome</keyword>
<feature type="region of interest" description="Disordered" evidence="1">
    <location>
        <begin position="1"/>
        <end position="49"/>
    </location>
</feature>
<protein>
    <submittedName>
        <fullName evidence="2">Uncharacterized protein</fullName>
    </submittedName>
</protein>
<dbReference type="Proteomes" id="UP000003022">
    <property type="component" value="Unassembled WGS sequence"/>
</dbReference>
<dbReference type="AlphaFoldDB" id="F3N9U5"/>
<name>F3N9U5_9ACTN</name>
<evidence type="ECO:0000313" key="2">
    <source>
        <dbReference type="EMBL" id="EGG49789.1"/>
    </source>
</evidence>
<dbReference type="EMBL" id="AEYX01000001">
    <property type="protein sequence ID" value="EGG49789.1"/>
    <property type="molecule type" value="Genomic_DNA"/>
</dbReference>
<organism evidence="2 3">
    <name type="scientific">Streptomyces griseoaurantiacus M045</name>
    <dbReference type="NCBI Taxonomy" id="996637"/>
    <lineage>
        <taxon>Bacteria</taxon>
        <taxon>Bacillati</taxon>
        <taxon>Actinomycetota</taxon>
        <taxon>Actinomycetes</taxon>
        <taxon>Kitasatosporales</taxon>
        <taxon>Streptomycetaceae</taxon>
        <taxon>Streptomyces</taxon>
        <taxon>Streptomyces aurantiacus group</taxon>
    </lineage>
</organism>
<evidence type="ECO:0000313" key="3">
    <source>
        <dbReference type="Proteomes" id="UP000003022"/>
    </source>
</evidence>
<accession>F3N9U5</accession>
<feature type="compositionally biased region" description="Basic residues" evidence="1">
    <location>
        <begin position="38"/>
        <end position="49"/>
    </location>
</feature>
<sequence>MSDDGVPNASEHAEGPPSGRKITAARGAVPGIGDPDRHVRHSPRCRSIG</sequence>
<comment type="caution">
    <text evidence="2">The sequence shown here is derived from an EMBL/GenBank/DDBJ whole genome shotgun (WGS) entry which is preliminary data.</text>
</comment>
<reference evidence="2 3" key="1">
    <citation type="journal article" date="2011" name="J. Bacteriol.">
        <title>Draft genome sequence of the marine bacterium Streptomyces griseoaurantiacus M045, which produces novel manumycin-type antibiotics with a pABA core component.</title>
        <authorList>
            <person name="Li F."/>
            <person name="Jiang P."/>
            <person name="Zheng H."/>
            <person name="Wang S."/>
            <person name="Zhao G."/>
            <person name="Qin S."/>
            <person name="Liu Z."/>
        </authorList>
    </citation>
    <scope>NUCLEOTIDE SEQUENCE [LARGE SCALE GENOMIC DNA]</scope>
    <source>
        <strain evidence="2 3">M045</strain>
    </source>
</reference>
<proteinExistence type="predicted"/>